<evidence type="ECO:0000256" key="4">
    <source>
        <dbReference type="SAM" id="Phobius"/>
    </source>
</evidence>
<evidence type="ECO:0000313" key="6">
    <source>
        <dbReference type="EMBL" id="MVN58237.1"/>
    </source>
</evidence>
<dbReference type="PANTHER" id="PTHR44688:SF16">
    <property type="entry name" value="DNA-BINDING TRANSCRIPTIONAL ACTIVATOR DEVR_DOSR"/>
    <property type="match status" value="1"/>
</dbReference>
<protein>
    <recommendedName>
        <fullName evidence="5">HTH luxR-type domain-containing protein</fullName>
    </recommendedName>
</protein>
<dbReference type="InterPro" id="IPR000792">
    <property type="entry name" value="Tscrpt_reg_LuxR_C"/>
</dbReference>
<feature type="transmembrane region" description="Helical" evidence="4">
    <location>
        <begin position="6"/>
        <end position="24"/>
    </location>
</feature>
<dbReference type="Gene3D" id="1.10.10.10">
    <property type="entry name" value="Winged helix-like DNA-binding domain superfamily/Winged helix DNA-binding domain"/>
    <property type="match status" value="1"/>
</dbReference>
<dbReference type="CDD" id="cd06170">
    <property type="entry name" value="LuxR_C_like"/>
    <property type="match status" value="1"/>
</dbReference>
<dbReference type="SMART" id="SM00421">
    <property type="entry name" value="HTH_LUXR"/>
    <property type="match status" value="1"/>
</dbReference>
<dbReference type="PROSITE" id="PS50043">
    <property type="entry name" value="HTH_LUXR_2"/>
    <property type="match status" value="1"/>
</dbReference>
<sequence>MANGLVAASLLVICSLLIVIRMVLPPKGRKTEMSGSSDIEGFAQAYHLAEREVEVLGFLIKGYTLNAIADELCLSPNTIKTYRTNLYRKLGVSSKQGLVDKFYDEQR</sequence>
<dbReference type="EMBL" id="WPOO01000003">
    <property type="protein sequence ID" value="MVN58237.1"/>
    <property type="molecule type" value="Genomic_DNA"/>
</dbReference>
<proteinExistence type="predicted"/>
<feature type="domain" description="HTH luxR-type" evidence="5">
    <location>
        <begin position="41"/>
        <end position="106"/>
    </location>
</feature>
<dbReference type="PANTHER" id="PTHR44688">
    <property type="entry name" value="DNA-BINDING TRANSCRIPTIONAL ACTIVATOR DEVR_DOSR"/>
    <property type="match status" value="1"/>
</dbReference>
<dbReference type="GO" id="GO:0006355">
    <property type="term" value="P:regulation of DNA-templated transcription"/>
    <property type="evidence" value="ECO:0007669"/>
    <property type="project" value="InterPro"/>
</dbReference>
<keyword evidence="2" id="KW-0238">DNA-binding</keyword>
<keyword evidence="4" id="KW-0472">Membrane</keyword>
<dbReference type="Pfam" id="PF00196">
    <property type="entry name" value="GerE"/>
    <property type="match status" value="1"/>
</dbReference>
<dbReference type="Proteomes" id="UP000488839">
    <property type="component" value="Unassembled WGS sequence"/>
</dbReference>
<keyword evidence="3" id="KW-0804">Transcription</keyword>
<gene>
    <name evidence="6" type="ORF">GO707_03215</name>
</gene>
<reference evidence="6 7" key="1">
    <citation type="submission" date="2019-11" db="EMBL/GenBank/DDBJ databases">
        <title>Whole genome shotgun sequencing (WGS) data from Adlercreutzia equolifaciens ResAG-91, Eggerthella lenta MRI-F36, MRI-F37, MRI-F40, ResAG-49, ResAG-88, ResAG-121, ResAG-145, and Gordonibacter sp. ResAG-5, ResAG-26, ResAG-43, ResAG-50, ResAG-59.</title>
        <authorList>
            <person name="Stoll D.A."/>
            <person name="Danylec N."/>
            <person name="Franz C.M.A.P."/>
            <person name="Huch M."/>
        </authorList>
    </citation>
    <scope>NUCLEOTIDE SEQUENCE [LARGE SCALE GENOMIC DNA]</scope>
    <source>
        <strain evidence="6 7">ResAG-91</strain>
    </source>
</reference>
<accession>A0A7K1T3M5</accession>
<evidence type="ECO:0000256" key="1">
    <source>
        <dbReference type="ARBA" id="ARBA00023015"/>
    </source>
</evidence>
<keyword evidence="4" id="KW-1133">Transmembrane helix</keyword>
<evidence type="ECO:0000256" key="3">
    <source>
        <dbReference type="ARBA" id="ARBA00023163"/>
    </source>
</evidence>
<keyword evidence="1" id="KW-0805">Transcription regulation</keyword>
<dbReference type="InterPro" id="IPR036388">
    <property type="entry name" value="WH-like_DNA-bd_sf"/>
</dbReference>
<dbReference type="AlphaFoldDB" id="A0A7K1T3M5"/>
<name>A0A7K1T3M5_9ACTN</name>
<evidence type="ECO:0000259" key="5">
    <source>
        <dbReference type="PROSITE" id="PS50043"/>
    </source>
</evidence>
<evidence type="ECO:0000313" key="7">
    <source>
        <dbReference type="Proteomes" id="UP000488839"/>
    </source>
</evidence>
<keyword evidence="4" id="KW-0812">Transmembrane</keyword>
<comment type="caution">
    <text evidence="6">The sequence shown here is derived from an EMBL/GenBank/DDBJ whole genome shotgun (WGS) entry which is preliminary data.</text>
</comment>
<evidence type="ECO:0000256" key="2">
    <source>
        <dbReference type="ARBA" id="ARBA00023125"/>
    </source>
</evidence>
<organism evidence="6 7">
    <name type="scientific">Adlercreutzia rubneri</name>
    <dbReference type="NCBI Taxonomy" id="2916441"/>
    <lineage>
        <taxon>Bacteria</taxon>
        <taxon>Bacillati</taxon>
        <taxon>Actinomycetota</taxon>
        <taxon>Coriobacteriia</taxon>
        <taxon>Eggerthellales</taxon>
        <taxon>Eggerthellaceae</taxon>
        <taxon>Adlercreutzia</taxon>
    </lineage>
</organism>
<dbReference type="PRINTS" id="PR00038">
    <property type="entry name" value="HTHLUXR"/>
</dbReference>
<keyword evidence="7" id="KW-1185">Reference proteome</keyword>
<dbReference type="SUPFAM" id="SSF46894">
    <property type="entry name" value="C-terminal effector domain of the bipartite response regulators"/>
    <property type="match status" value="1"/>
</dbReference>
<dbReference type="InterPro" id="IPR016032">
    <property type="entry name" value="Sig_transdc_resp-reg_C-effctor"/>
</dbReference>
<dbReference type="GO" id="GO:0003677">
    <property type="term" value="F:DNA binding"/>
    <property type="evidence" value="ECO:0007669"/>
    <property type="project" value="UniProtKB-KW"/>
</dbReference>